<keyword evidence="4" id="KW-1185">Reference proteome</keyword>
<dbReference type="PANTHER" id="PTHR43592">
    <property type="entry name" value="CAAX AMINO TERMINAL PROTEASE"/>
    <property type="match status" value="1"/>
</dbReference>
<gene>
    <name evidence="3" type="ORF">IV203_021978</name>
</gene>
<sequence length="341" mass="36771">MMTIIEDGAIGIPRSRRWSVRRSTVATLGSLLPITAALLLSGNVASAFQTSFLSSFLRLPSSSISLSLSSTLSAKTVHSKHRHLMKSVIPNNLLSDHRFGRTTVNMPDLYLSAQKDNNDMIVINDDTATDFKIGNIVGLIAGQSSLILVAVIVALALKTPNYGLGPVIDISVDSIGQGILWTLPLGLVAWLLDSIEDRIPALQDVTKATQQITLTVLGPNFRPLLGLITSAALGLAAGIGEEMLFRGVMQYELSSRLVTDVAAVCITSAIFGALHAVTPLYALLAAIASIYFGWLYLATGNLAIPIACHAFYDLVALMYAHWTVTQMSPKEQQILERWNNK</sequence>
<organism evidence="3 4">
    <name type="scientific">Nitzschia inconspicua</name>
    <dbReference type="NCBI Taxonomy" id="303405"/>
    <lineage>
        <taxon>Eukaryota</taxon>
        <taxon>Sar</taxon>
        <taxon>Stramenopiles</taxon>
        <taxon>Ochrophyta</taxon>
        <taxon>Bacillariophyta</taxon>
        <taxon>Bacillariophyceae</taxon>
        <taxon>Bacillariophycidae</taxon>
        <taxon>Bacillariales</taxon>
        <taxon>Bacillariaceae</taxon>
        <taxon>Nitzschia</taxon>
    </lineage>
</organism>
<keyword evidence="1" id="KW-0812">Transmembrane</keyword>
<dbReference type="PANTHER" id="PTHR43592:SF15">
    <property type="entry name" value="CAAX AMINO TERMINAL PROTEASE FAMILY PROTEIN"/>
    <property type="match status" value="1"/>
</dbReference>
<protein>
    <submittedName>
        <fullName evidence="3">CAAX protease self-immunity-domain containing protein</fullName>
    </submittedName>
</protein>
<evidence type="ECO:0000256" key="1">
    <source>
        <dbReference type="SAM" id="Phobius"/>
    </source>
</evidence>
<keyword evidence="3" id="KW-0645">Protease</keyword>
<dbReference type="Proteomes" id="UP000693970">
    <property type="component" value="Unassembled WGS sequence"/>
</dbReference>
<name>A0A9K3KHV8_9STRA</name>
<dbReference type="InterPro" id="IPR003675">
    <property type="entry name" value="Rce1/LyrA-like_dom"/>
</dbReference>
<keyword evidence="3" id="KW-0378">Hydrolase</keyword>
<dbReference type="AlphaFoldDB" id="A0A9K3KHV8"/>
<accession>A0A9K3KHV8</accession>
<dbReference type="Pfam" id="PF02517">
    <property type="entry name" value="Rce1-like"/>
    <property type="match status" value="1"/>
</dbReference>
<evidence type="ECO:0000259" key="2">
    <source>
        <dbReference type="Pfam" id="PF02517"/>
    </source>
</evidence>
<keyword evidence="1" id="KW-0472">Membrane</keyword>
<reference evidence="3" key="2">
    <citation type="submission" date="2021-04" db="EMBL/GenBank/DDBJ databases">
        <authorList>
            <person name="Podell S."/>
        </authorList>
    </citation>
    <scope>NUCLEOTIDE SEQUENCE</scope>
    <source>
        <strain evidence="3">Hildebrandi</strain>
    </source>
</reference>
<dbReference type="GO" id="GO:0080120">
    <property type="term" value="P:CAAX-box protein maturation"/>
    <property type="evidence" value="ECO:0007669"/>
    <property type="project" value="UniProtKB-ARBA"/>
</dbReference>
<evidence type="ECO:0000313" key="4">
    <source>
        <dbReference type="Proteomes" id="UP000693970"/>
    </source>
</evidence>
<proteinExistence type="predicted"/>
<dbReference type="EMBL" id="JAGRRH010000023">
    <property type="protein sequence ID" value="KAG7343970.1"/>
    <property type="molecule type" value="Genomic_DNA"/>
</dbReference>
<dbReference type="GO" id="GO:0004175">
    <property type="term" value="F:endopeptidase activity"/>
    <property type="evidence" value="ECO:0007669"/>
    <property type="project" value="UniProtKB-ARBA"/>
</dbReference>
<dbReference type="GO" id="GO:0006508">
    <property type="term" value="P:proteolysis"/>
    <property type="evidence" value="ECO:0007669"/>
    <property type="project" value="UniProtKB-KW"/>
</dbReference>
<keyword evidence="1" id="KW-1133">Transmembrane helix</keyword>
<dbReference type="OrthoDB" id="496858at2759"/>
<feature type="transmembrane region" description="Helical" evidence="1">
    <location>
        <begin position="257"/>
        <end position="274"/>
    </location>
</feature>
<feature type="transmembrane region" description="Helical" evidence="1">
    <location>
        <begin position="136"/>
        <end position="157"/>
    </location>
</feature>
<feature type="transmembrane region" description="Helical" evidence="1">
    <location>
        <begin position="224"/>
        <end position="245"/>
    </location>
</feature>
<evidence type="ECO:0000313" key="3">
    <source>
        <dbReference type="EMBL" id="KAG7343970.1"/>
    </source>
</evidence>
<reference evidence="3" key="1">
    <citation type="journal article" date="2021" name="Sci. Rep.">
        <title>Diploid genomic architecture of Nitzschia inconspicua, an elite biomass production diatom.</title>
        <authorList>
            <person name="Oliver A."/>
            <person name="Podell S."/>
            <person name="Pinowska A."/>
            <person name="Traller J.C."/>
            <person name="Smith S.R."/>
            <person name="McClure R."/>
            <person name="Beliaev A."/>
            <person name="Bohutskyi P."/>
            <person name="Hill E.A."/>
            <person name="Rabines A."/>
            <person name="Zheng H."/>
            <person name="Allen L.Z."/>
            <person name="Kuo A."/>
            <person name="Grigoriev I.V."/>
            <person name="Allen A.E."/>
            <person name="Hazlebeck D."/>
            <person name="Allen E.E."/>
        </authorList>
    </citation>
    <scope>NUCLEOTIDE SEQUENCE</scope>
    <source>
        <strain evidence="3">Hildebrandi</strain>
    </source>
</reference>
<comment type="caution">
    <text evidence="3">The sequence shown here is derived from an EMBL/GenBank/DDBJ whole genome shotgun (WGS) entry which is preliminary data.</text>
</comment>
<feature type="domain" description="CAAX prenyl protease 2/Lysostaphin resistance protein A-like" evidence="2">
    <location>
        <begin position="227"/>
        <end position="315"/>
    </location>
</feature>